<accession>A0A9X3RCR4</accession>
<dbReference type="RefSeq" id="WP_269925801.1">
    <property type="nucleotide sequence ID" value="NZ_JAMKBJ010000004.1"/>
</dbReference>
<dbReference type="SUPFAM" id="SSF89392">
    <property type="entry name" value="Prokaryotic lipoproteins and lipoprotein localization factors"/>
    <property type="match status" value="1"/>
</dbReference>
<dbReference type="AlphaFoldDB" id="A0A9X3RCR4"/>
<keyword evidence="3" id="KW-1185">Reference proteome</keyword>
<protein>
    <submittedName>
        <fullName evidence="2">Outer membrane lipoprotein carrier protein LolA</fullName>
    </submittedName>
</protein>
<dbReference type="InterPro" id="IPR052944">
    <property type="entry name" value="Sporulation_related"/>
</dbReference>
<evidence type="ECO:0000313" key="3">
    <source>
        <dbReference type="Proteomes" id="UP001152173"/>
    </source>
</evidence>
<proteinExistence type="predicted"/>
<evidence type="ECO:0000313" key="2">
    <source>
        <dbReference type="EMBL" id="MCZ8536701.1"/>
    </source>
</evidence>
<dbReference type="InterPro" id="IPR029046">
    <property type="entry name" value="LolA/LolB/LppX"/>
</dbReference>
<feature type="signal peptide" evidence="1">
    <location>
        <begin position="1"/>
        <end position="22"/>
    </location>
</feature>
<dbReference type="Gene3D" id="2.50.20.10">
    <property type="entry name" value="Lipoprotein localisation LolA/LolB/LppX"/>
    <property type="match status" value="1"/>
</dbReference>
<dbReference type="PANTHER" id="PTHR37507">
    <property type="entry name" value="SPORULATION PROTEIN YDCC"/>
    <property type="match status" value="1"/>
</dbReference>
<keyword evidence="2" id="KW-0449">Lipoprotein</keyword>
<dbReference type="Proteomes" id="UP001152173">
    <property type="component" value="Unassembled WGS sequence"/>
</dbReference>
<gene>
    <name evidence="2" type="ORF">M9R32_05870</name>
</gene>
<dbReference type="EMBL" id="JAMKBJ010000004">
    <property type="protein sequence ID" value="MCZ8536701.1"/>
    <property type="molecule type" value="Genomic_DNA"/>
</dbReference>
<reference evidence="2" key="1">
    <citation type="submission" date="2022-05" db="EMBL/GenBank/DDBJ databases">
        <authorList>
            <person name="Colautti A."/>
            <person name="Iacumin L."/>
        </authorList>
    </citation>
    <scope>NUCLEOTIDE SEQUENCE</scope>
    <source>
        <strain evidence="2">SK 55</strain>
    </source>
</reference>
<organism evidence="2 3">
    <name type="scientific">Paenisporosarcina quisquiliarum</name>
    <dbReference type="NCBI Taxonomy" id="365346"/>
    <lineage>
        <taxon>Bacteria</taxon>
        <taxon>Bacillati</taxon>
        <taxon>Bacillota</taxon>
        <taxon>Bacilli</taxon>
        <taxon>Bacillales</taxon>
        <taxon>Caryophanaceae</taxon>
        <taxon>Paenisporosarcina</taxon>
    </lineage>
</organism>
<sequence>MRSRLFAGVVVLLMLLLTACGAESKEDVLKKLSSKWVDTKGYELEAQMQISTGSEPRLYEVSVWHTKPEFYRVKVSQAEEDVSQTIVRNKEGVFVITPTLGKTYKFQSDWPEKNSQAYLIGSLAQDIKADKESVMTENKNSYIFETKTRNSHQKMLPTQQIFISKKTLLPTKVSILNDQKQEQILITFDKITLGTSRSAADYKADMPSEETTENETASTDAELPVFQTHYPTLQWEGVDKLDEKVIKNDKEERVIMTYGGNKEFTIIQSPITKKSVDLVPVFAAGDPADLGFAIGAITDKSISWEQNGVQFFLASDSMTREEMITVASSMTAGDLK</sequence>
<dbReference type="PROSITE" id="PS51257">
    <property type="entry name" value="PROKAR_LIPOPROTEIN"/>
    <property type="match status" value="1"/>
</dbReference>
<dbReference type="PANTHER" id="PTHR37507:SF2">
    <property type="entry name" value="SPORULATION PROTEIN YDCC"/>
    <property type="match status" value="1"/>
</dbReference>
<comment type="caution">
    <text evidence="2">The sequence shown here is derived from an EMBL/GenBank/DDBJ whole genome shotgun (WGS) entry which is preliminary data.</text>
</comment>
<evidence type="ECO:0000256" key="1">
    <source>
        <dbReference type="SAM" id="SignalP"/>
    </source>
</evidence>
<keyword evidence="1" id="KW-0732">Signal</keyword>
<feature type="chain" id="PRO_5040825763" evidence="1">
    <location>
        <begin position="23"/>
        <end position="336"/>
    </location>
</feature>
<name>A0A9X3RCR4_9BACL</name>